<dbReference type="OrthoDB" id="7303705at2"/>
<dbReference type="EMBL" id="JBJLSN010000038">
    <property type="protein sequence ID" value="MFL7903861.1"/>
    <property type="molecule type" value="Genomic_DNA"/>
</dbReference>
<accession>A0A060DQR0</accession>
<evidence type="ECO:0000313" key="2">
    <source>
        <dbReference type="EMBL" id="AIB13294.1"/>
    </source>
</evidence>
<evidence type="ECO:0000313" key="5">
    <source>
        <dbReference type="Proteomes" id="UP000027186"/>
    </source>
</evidence>
<reference evidence="2 5" key="1">
    <citation type="journal article" date="2014" name="Genome Announc.">
        <title>Complete Genome Sequence of the Model Rhizosphere Strain Azospirillum brasilense Az39, Successfully Applied in Agriculture.</title>
        <authorList>
            <person name="Rivera D."/>
            <person name="Revale S."/>
            <person name="Molina R."/>
            <person name="Gualpa J."/>
            <person name="Puente M."/>
            <person name="Maroniche G."/>
            <person name="Paris G."/>
            <person name="Baker D."/>
            <person name="Clavijo B."/>
            <person name="McLay K."/>
            <person name="Spaepen S."/>
            <person name="Perticari A."/>
            <person name="Vazquez M."/>
            <person name="Wisniewski-Dye F."/>
            <person name="Watkins C."/>
            <person name="Martinez-Abarca F."/>
            <person name="Vanderleyden J."/>
            <person name="Cassan F."/>
        </authorList>
    </citation>
    <scope>NUCLEOTIDE SEQUENCE [LARGE SCALE GENOMIC DNA]</scope>
    <source>
        <strain evidence="2 5">Az39</strain>
        <plasmid evidence="2">AbAZ39_p1</plasmid>
    </source>
</reference>
<evidence type="ECO:0000313" key="3">
    <source>
        <dbReference type="EMBL" id="MFL7903861.1"/>
    </source>
</evidence>
<feature type="signal peptide" evidence="1">
    <location>
        <begin position="1"/>
        <end position="19"/>
    </location>
</feature>
<evidence type="ECO:0000313" key="4">
    <source>
        <dbReference type="EMBL" id="PNQ94949.1"/>
    </source>
</evidence>
<dbReference type="AlphaFoldDB" id="A0A060DQR0"/>
<sequence>MMRRSILLGCLLAAGLAGCGPRFETVASYFPPVSEAGKLCVAQCKQAQTICQSAKELAVQTCRAEATTRAQGEYQAYLRSLPKDADKKKIKTFSDFDRNPSCYSNLTCSSDYNDCYKSCGGRIEAQTYCVGNCKEMNPPMPDGSAVGPRTTL</sequence>
<gene>
    <name evidence="2" type="ORF">ABAZ39_15170</name>
    <name evidence="3" type="ORF">ACJ41P_22190</name>
    <name evidence="4" type="ORF">C1S70_31570</name>
</gene>
<keyword evidence="2" id="KW-0614">Plasmid</keyword>
<geneLocation type="plasmid" evidence="2 5">
    <name>AbAZ39_p1</name>
</geneLocation>
<dbReference type="Proteomes" id="UP001628281">
    <property type="component" value="Unassembled WGS sequence"/>
</dbReference>
<reference evidence="4 6" key="2">
    <citation type="submission" date="2018-01" db="EMBL/GenBank/DDBJ databases">
        <title>Whole genome sequence of Azospirillum brasilense REC3 isolated from strawberry roots.</title>
        <authorList>
            <person name="Fontana C.A."/>
            <person name="Salazar S.M."/>
            <person name="Bassi D."/>
            <person name="Puglisi E."/>
            <person name="Lovaisa N.C."/>
            <person name="Toffoli L.M."/>
            <person name="Pedraza R."/>
            <person name="Cocconcelli P.S."/>
        </authorList>
    </citation>
    <scope>NUCLEOTIDE SEQUENCE [LARGE SCALE GENOMIC DNA]</scope>
    <source>
        <strain evidence="4 6">REC3</strain>
        <plasmid evidence="4">p48unnamed</plasmid>
    </source>
</reference>
<dbReference type="PROSITE" id="PS51257">
    <property type="entry name" value="PROKAR_LIPOPROTEIN"/>
    <property type="match status" value="1"/>
</dbReference>
<evidence type="ECO:0000256" key="1">
    <source>
        <dbReference type="SAM" id="SignalP"/>
    </source>
</evidence>
<dbReference type="KEGG" id="abq:ABAZ39_15170"/>
<accession>A0A2K1FR64</accession>
<dbReference type="RefSeq" id="WP_040133826.1">
    <property type="nucleotide sequence ID" value="NZ_CP007794.1"/>
</dbReference>
<reference evidence="3 7" key="3">
    <citation type="submission" date="2024-11" db="EMBL/GenBank/DDBJ databases">
        <title>Draft genome sequences of two bacteria associated to sugarcane roots in Colombia.</title>
        <authorList>
            <person name="Pardo-Diaz S."/>
            <person name="Masmela-Mendoza J."/>
            <person name="Delgadillo-Duran P."/>
            <person name="Bautista E.J."/>
            <person name="Rojas-Tapias D.F."/>
        </authorList>
    </citation>
    <scope>NUCLEOTIDE SEQUENCE [LARGE SCALE GENOMIC DNA]</scope>
    <source>
        <strain evidence="3 7">Ap18</strain>
    </source>
</reference>
<proteinExistence type="predicted"/>
<dbReference type="Proteomes" id="UP000236268">
    <property type="component" value="Unassembled WGS sequence"/>
</dbReference>
<organism evidence="2 5">
    <name type="scientific">Azospirillum argentinense</name>
    <dbReference type="NCBI Taxonomy" id="2970906"/>
    <lineage>
        <taxon>Bacteria</taxon>
        <taxon>Pseudomonadati</taxon>
        <taxon>Pseudomonadota</taxon>
        <taxon>Alphaproteobacteria</taxon>
        <taxon>Rhodospirillales</taxon>
        <taxon>Azospirillaceae</taxon>
        <taxon>Azospirillum</taxon>
    </lineage>
</organism>
<dbReference type="Proteomes" id="UP000027186">
    <property type="component" value="Plasmid AbAZ39_p1"/>
</dbReference>
<keyword evidence="7" id="KW-1185">Reference proteome</keyword>
<dbReference type="EMBL" id="CP007794">
    <property type="protein sequence ID" value="AIB13294.1"/>
    <property type="molecule type" value="Genomic_DNA"/>
</dbReference>
<evidence type="ECO:0008006" key="8">
    <source>
        <dbReference type="Google" id="ProtNLM"/>
    </source>
</evidence>
<name>A0A060DQR0_9PROT</name>
<evidence type="ECO:0000313" key="6">
    <source>
        <dbReference type="Proteomes" id="UP000236268"/>
    </source>
</evidence>
<evidence type="ECO:0000313" key="7">
    <source>
        <dbReference type="Proteomes" id="UP001628281"/>
    </source>
</evidence>
<geneLocation type="plasmid" evidence="4">
    <name>p48unnamed</name>
</geneLocation>
<protein>
    <recommendedName>
        <fullName evidence="8">Lipoprotein</fullName>
    </recommendedName>
</protein>
<dbReference type="EMBL" id="POWG01000069">
    <property type="protein sequence ID" value="PNQ94949.1"/>
    <property type="molecule type" value="Genomic_DNA"/>
</dbReference>
<feature type="chain" id="PRO_5001587014" description="Lipoprotein" evidence="1">
    <location>
        <begin position="20"/>
        <end position="152"/>
    </location>
</feature>
<keyword evidence="1" id="KW-0732">Signal</keyword>